<evidence type="ECO:0000313" key="2">
    <source>
        <dbReference type="Proteomes" id="UP000663586"/>
    </source>
</evidence>
<dbReference type="AlphaFoldDB" id="A0A897ML23"/>
<dbReference type="Proteomes" id="UP000663586">
    <property type="component" value="Chromosome"/>
</dbReference>
<gene>
    <name evidence="1" type="ORF">AArcS_0025</name>
</gene>
<keyword evidence="2" id="KW-1185">Reference proteome</keyword>
<accession>A0A897ML23</accession>
<sequence>MADDSDPLADVLDRLEEARLAYGTVLLDDELRMVECLDRTAFEDDDAAELARATAYASVNADLVPFVMDHRDDFSTVDLIADEEPDRITGFDGVADTLPDARAYYFVAELGDERWNRVRNVVPDRFDQNGVIRAPDAGRFAVAKTLVDEARERIGDLPEGVEGEEIDIIDWSS</sequence>
<dbReference type="RefSeq" id="WP_238478402.1">
    <property type="nucleotide sequence ID" value="NZ_CP064786.1"/>
</dbReference>
<proteinExistence type="predicted"/>
<organism evidence="1 2">
    <name type="scientific">Natranaeroarchaeum sulfidigenes</name>
    <dbReference type="NCBI Taxonomy" id="2784880"/>
    <lineage>
        <taxon>Archaea</taxon>
        <taxon>Methanobacteriati</taxon>
        <taxon>Methanobacteriota</taxon>
        <taxon>Stenosarchaea group</taxon>
        <taxon>Halobacteria</taxon>
        <taxon>Halobacteriales</taxon>
        <taxon>Natronoarchaeaceae</taxon>
        <taxon>Natranaeroarchaeum</taxon>
    </lineage>
</organism>
<dbReference type="EMBL" id="CP064786">
    <property type="protein sequence ID" value="QSG01267.1"/>
    <property type="molecule type" value="Genomic_DNA"/>
</dbReference>
<dbReference type="KEGG" id="hara:AArcS_0025"/>
<dbReference type="GeneID" id="70683412"/>
<evidence type="ECO:0000313" key="1">
    <source>
        <dbReference type="EMBL" id="QSG01267.1"/>
    </source>
</evidence>
<name>A0A897ML23_9EURY</name>
<reference evidence="1" key="1">
    <citation type="submission" date="2020-11" db="EMBL/GenBank/DDBJ databases">
        <title>Carbohydrate-dependent, anaerobic sulfur respiration: A novel catabolism in halophilic archaea.</title>
        <authorList>
            <person name="Sorokin D.Y."/>
            <person name="Messina E."/>
            <person name="Smedile F."/>
            <person name="La Cono V."/>
            <person name="Hallsworth J.E."/>
            <person name="Yakimov M.M."/>
        </authorList>
    </citation>
    <scope>NUCLEOTIDE SEQUENCE</scope>
    <source>
        <strain evidence="1">AArc-S</strain>
    </source>
</reference>
<protein>
    <submittedName>
        <fullName evidence="1">Uncharacterized protein</fullName>
    </submittedName>
</protein>